<organism evidence="3 4">
    <name type="scientific">Nocardioides islandensis</name>
    <dbReference type="NCBI Taxonomy" id="433663"/>
    <lineage>
        <taxon>Bacteria</taxon>
        <taxon>Bacillati</taxon>
        <taxon>Actinomycetota</taxon>
        <taxon>Actinomycetes</taxon>
        <taxon>Propionibacteriales</taxon>
        <taxon>Nocardioidaceae</taxon>
        <taxon>Nocardioides</taxon>
    </lineage>
</organism>
<feature type="domain" description="GH15-like" evidence="1">
    <location>
        <begin position="246"/>
        <end position="582"/>
    </location>
</feature>
<name>A0A930V862_9ACTN</name>
<evidence type="ECO:0000313" key="3">
    <source>
        <dbReference type="EMBL" id="MBF4762669.1"/>
    </source>
</evidence>
<keyword evidence="3" id="KW-0378">Hydrolase</keyword>
<dbReference type="RefSeq" id="WP_194705874.1">
    <property type="nucleotide sequence ID" value="NZ_JADKPN010000002.1"/>
</dbReference>
<dbReference type="Proteomes" id="UP000640489">
    <property type="component" value="Unassembled WGS sequence"/>
</dbReference>
<dbReference type="GO" id="GO:0015927">
    <property type="term" value="F:trehalase activity"/>
    <property type="evidence" value="ECO:0007669"/>
    <property type="project" value="TreeGrafter"/>
</dbReference>
<dbReference type="GO" id="GO:0005993">
    <property type="term" value="P:trehalose catabolic process"/>
    <property type="evidence" value="ECO:0007669"/>
    <property type="project" value="TreeGrafter"/>
</dbReference>
<dbReference type="InterPro" id="IPR011613">
    <property type="entry name" value="GH15-like"/>
</dbReference>
<accession>A0A930V862</accession>
<dbReference type="InterPro" id="IPR012341">
    <property type="entry name" value="6hp_glycosidase-like_sf"/>
</dbReference>
<dbReference type="InterPro" id="IPR045582">
    <property type="entry name" value="Trehalase-like_N"/>
</dbReference>
<dbReference type="Pfam" id="PF19291">
    <property type="entry name" value="TREH_N"/>
    <property type="match status" value="1"/>
</dbReference>
<comment type="caution">
    <text evidence="3">The sequence shown here is derived from an EMBL/GenBank/DDBJ whole genome shotgun (WGS) entry which is preliminary data.</text>
</comment>
<protein>
    <submittedName>
        <fullName evidence="3">Glycoside hydrolase family 15 protein</fullName>
    </submittedName>
</protein>
<dbReference type="SUPFAM" id="SSF48208">
    <property type="entry name" value="Six-hairpin glycosidases"/>
    <property type="match status" value="1"/>
</dbReference>
<evidence type="ECO:0000259" key="1">
    <source>
        <dbReference type="Pfam" id="PF00723"/>
    </source>
</evidence>
<dbReference type="AlphaFoldDB" id="A0A930V862"/>
<dbReference type="Pfam" id="PF00723">
    <property type="entry name" value="Glyco_hydro_15"/>
    <property type="match status" value="1"/>
</dbReference>
<reference evidence="3" key="1">
    <citation type="submission" date="2020-11" db="EMBL/GenBank/DDBJ databases">
        <title>Nocardioides sp. nov., isolated from Soil of Cynanchum wilfordii Hemsley rhizosphere.</title>
        <authorList>
            <person name="Lee J.-S."/>
            <person name="Suh M.K."/>
            <person name="Kim J.-S."/>
        </authorList>
    </citation>
    <scope>NUCLEOTIDE SEQUENCE</scope>
    <source>
        <strain evidence="3">KCTC 19275</strain>
    </source>
</reference>
<feature type="domain" description="Trehalase-like N-terminal" evidence="2">
    <location>
        <begin position="17"/>
        <end position="152"/>
    </location>
</feature>
<dbReference type="PANTHER" id="PTHR31616:SF10">
    <property type="entry name" value="TREHALASE"/>
    <property type="match status" value="1"/>
</dbReference>
<evidence type="ECO:0000259" key="2">
    <source>
        <dbReference type="Pfam" id="PF19291"/>
    </source>
</evidence>
<evidence type="ECO:0000313" key="4">
    <source>
        <dbReference type="Proteomes" id="UP000640489"/>
    </source>
</evidence>
<sequence>MTRRSTGDLLRPAPHVLRQYALIADGERGALVGPRGDIAFLCAPSWHDDAVFSSLLGGQGGYGISPADDRFVWGGYYEPSSLVWRSRWVSHHAVTECREALAFPGDPERVVLLRRIDATRGVAHVQVGLDVRAEFGARTMTVARSEDGHWHGHSGDLAYRWTGATRHAQLHDGRLVLDLVVPAGESRDLVLEISRTALPREPPEPGRLWDRTERAWRHGVPEMSTSVTPGESQHSYAVLRGLTTSGGAMVAAATTSLPERADQGRNYDYRYAWIRDQCYAGQAAAAIGEHTLLDGAVRFVSERVLADGPDLRPAYTISGGRVPDQHDVTLPGYPGAAVRTGNWVNNQFQLDALGEALLLLAAADDLGRLDDDGRRAVATLVDAIAKRHDEPDAGIWEIDNRRWAHSRLMCAAGLRAAAAAPSGRSENAEQWRRQADELVASVDRDCLHPTGRWQRSPDDSAVDAALLLPGIRGAVVAEDPRNRASVSAVLEELTDDGYVYRFRHDPERPLHESEGAFVLCGFLMSMAQLNLGRREEAVRWFERNRAAMGPPGLFAEEYDVVQRQLRGNLPQAFVHALLLESAHRLGRAGVGSTGFQARAR</sequence>
<dbReference type="InterPro" id="IPR008928">
    <property type="entry name" value="6-hairpin_glycosidase_sf"/>
</dbReference>
<dbReference type="PANTHER" id="PTHR31616">
    <property type="entry name" value="TREHALASE"/>
    <property type="match status" value="1"/>
</dbReference>
<dbReference type="Gene3D" id="1.50.10.10">
    <property type="match status" value="1"/>
</dbReference>
<gene>
    <name evidence="3" type="ORF">ISU07_05980</name>
</gene>
<dbReference type="EMBL" id="JADKPN010000002">
    <property type="protein sequence ID" value="MBF4762669.1"/>
    <property type="molecule type" value="Genomic_DNA"/>
</dbReference>
<keyword evidence="4" id="KW-1185">Reference proteome</keyword>
<proteinExistence type="predicted"/>